<dbReference type="HOGENOM" id="CLU_014881_3_2_0"/>
<dbReference type="SUPFAM" id="SSF140490">
    <property type="entry name" value="Nqo1C-terminal domain-like"/>
    <property type="match status" value="1"/>
</dbReference>
<evidence type="ECO:0000256" key="5">
    <source>
        <dbReference type="ARBA" id="ARBA00023014"/>
    </source>
</evidence>
<keyword evidence="5" id="KW-0411">Iron-sulfur</keyword>
<dbReference type="AlphaFoldDB" id="E6W2G0"/>
<evidence type="ECO:0000256" key="4">
    <source>
        <dbReference type="ARBA" id="ARBA00023004"/>
    </source>
</evidence>
<dbReference type="STRING" id="653733.Selin_1983"/>
<gene>
    <name evidence="7" type="ordered locus">Selin_1983</name>
</gene>
<keyword evidence="4" id="KW-0408">Iron</keyword>
<dbReference type="SUPFAM" id="SSF142984">
    <property type="entry name" value="Nqo1 middle domain-like"/>
    <property type="match status" value="1"/>
</dbReference>
<dbReference type="EC" id="1.6.99.5" evidence="7"/>
<dbReference type="InParanoid" id="E6W2G0"/>
<keyword evidence="2" id="KW-0004">4Fe-4S</keyword>
<dbReference type="GO" id="GO:0016491">
    <property type="term" value="F:oxidoreductase activity"/>
    <property type="evidence" value="ECO:0007669"/>
    <property type="project" value="UniProtKB-KW"/>
</dbReference>
<accession>E6W2G0</accession>
<evidence type="ECO:0000259" key="6">
    <source>
        <dbReference type="SMART" id="SM00928"/>
    </source>
</evidence>
<dbReference type="GO" id="GO:0046872">
    <property type="term" value="F:metal ion binding"/>
    <property type="evidence" value="ECO:0007669"/>
    <property type="project" value="UniProtKB-KW"/>
</dbReference>
<keyword evidence="3" id="KW-0479">Metal-binding</keyword>
<dbReference type="Gene3D" id="3.10.20.600">
    <property type="match status" value="1"/>
</dbReference>
<dbReference type="EMBL" id="CP002432">
    <property type="protein sequence ID" value="ADU66710.1"/>
    <property type="molecule type" value="Genomic_DNA"/>
</dbReference>
<dbReference type="SMART" id="SM00928">
    <property type="entry name" value="NADH_4Fe-4S"/>
    <property type="match status" value="1"/>
</dbReference>
<dbReference type="SUPFAM" id="SSF52833">
    <property type="entry name" value="Thioredoxin-like"/>
    <property type="match status" value="1"/>
</dbReference>
<dbReference type="Pfam" id="PF01257">
    <property type="entry name" value="2Fe-2S_thioredx"/>
    <property type="match status" value="1"/>
</dbReference>
<keyword evidence="7" id="KW-0560">Oxidoreductase</keyword>
<evidence type="ECO:0000313" key="7">
    <source>
        <dbReference type="EMBL" id="ADU66710.1"/>
    </source>
</evidence>
<dbReference type="PROSITE" id="PS00645">
    <property type="entry name" value="COMPLEX1_51K_2"/>
    <property type="match status" value="1"/>
</dbReference>
<dbReference type="FunFam" id="3.40.50.11540:FF:000001">
    <property type="entry name" value="NADH dehydrogenase [ubiquinone] flavoprotein 1, mitochondrial"/>
    <property type="match status" value="1"/>
</dbReference>
<dbReference type="KEGG" id="din:Selin_1983"/>
<evidence type="ECO:0000313" key="8">
    <source>
        <dbReference type="Proteomes" id="UP000002572"/>
    </source>
</evidence>
<protein>
    <submittedName>
        <fullName evidence="7">NADH dehydrogenase (Quinone)</fullName>
        <ecNumber evidence="7">1.6.99.5</ecNumber>
    </submittedName>
</protein>
<proteinExistence type="inferred from homology"/>
<dbReference type="eggNOG" id="COG1894">
    <property type="taxonomic scope" value="Bacteria"/>
</dbReference>
<keyword evidence="8" id="KW-1185">Reference proteome</keyword>
<organism evidence="7 8">
    <name type="scientific">Desulfurispirillum indicum (strain ATCC BAA-1389 / DSM 22839 / S5)</name>
    <dbReference type="NCBI Taxonomy" id="653733"/>
    <lineage>
        <taxon>Bacteria</taxon>
        <taxon>Pseudomonadati</taxon>
        <taxon>Chrysiogenota</taxon>
        <taxon>Chrysiogenia</taxon>
        <taxon>Chrysiogenales</taxon>
        <taxon>Chrysiogenaceae</taxon>
        <taxon>Desulfurispirillum</taxon>
    </lineage>
</organism>
<dbReference type="InterPro" id="IPR001949">
    <property type="entry name" value="NADH-UbQ_OxRdtase_51kDa_CS"/>
</dbReference>
<dbReference type="Gene3D" id="3.40.30.10">
    <property type="entry name" value="Glutaredoxin"/>
    <property type="match status" value="1"/>
</dbReference>
<dbReference type="PANTHER" id="PTHR43578">
    <property type="entry name" value="NADH-QUINONE OXIDOREDUCTASE SUBUNIT F"/>
    <property type="match status" value="1"/>
</dbReference>
<dbReference type="FunFam" id="1.20.1440.230:FF:000001">
    <property type="entry name" value="Mitochondrial NADH dehydrogenase flavoprotein 1"/>
    <property type="match status" value="1"/>
</dbReference>
<reference evidence="7 8" key="1">
    <citation type="submission" date="2010-12" db="EMBL/GenBank/DDBJ databases">
        <title>Complete sequence of Desulfurispirillum indicum S5.</title>
        <authorList>
            <consortium name="US DOE Joint Genome Institute"/>
            <person name="Lucas S."/>
            <person name="Copeland A."/>
            <person name="Lapidus A."/>
            <person name="Cheng J.-F."/>
            <person name="Goodwin L."/>
            <person name="Pitluck S."/>
            <person name="Chertkov O."/>
            <person name="Held B."/>
            <person name="Detter J.C."/>
            <person name="Han C."/>
            <person name="Tapia R."/>
            <person name="Land M."/>
            <person name="Hauser L."/>
            <person name="Kyrpides N."/>
            <person name="Ivanova N."/>
            <person name="Mikhailova N."/>
            <person name="Haggblom M."/>
            <person name="Rauschenbach I."/>
            <person name="Bini E."/>
            <person name="Woyke T."/>
        </authorList>
    </citation>
    <scope>NUCLEOTIDE SEQUENCE [LARGE SCALE GENOMIC DNA]</scope>
    <source>
        <strain evidence="8">ATCC BAA-1389 / DSM 22839 / S5</strain>
    </source>
</reference>
<evidence type="ECO:0000256" key="1">
    <source>
        <dbReference type="ARBA" id="ARBA00007523"/>
    </source>
</evidence>
<dbReference type="InterPro" id="IPR036249">
    <property type="entry name" value="Thioredoxin-like_sf"/>
</dbReference>
<sequence length="572" mass="61172">MNRLELQERAEELAQKRQQCQLRILVCCSTPCLSSGAAAIKSALESAVAEHQADMAIEAVATGCMGPCSRGPVLTVQQPGAADTVYEHVTGEFAVELVQHYARTGTLPTQQQVPTDLPFFQRQHKLVLENSGLIDPENIDDYIAAGGYSALALALTEMTPEEVCDAITKSGLRGRGGGGYPTGVKWQLVRKAPGERKFVVANGDEGDPGAYMDRTLMESDPHRLLEGMAIAGYASGAQHGYLYVRGEYPVAAERLRKAIKDAQKAGILGNQVLGSRFSFTLEVRIGAGAFVCGEETALMASITGKRGQPVPRPPYPAQRGLWGCPTLINNVETFGSVANIVRDGWEAFAAIGTPKSRGTKIFALCGEVENTGLIEVPMGISLREVVFDIGGGLGEGKTFKAAQTGGPSGGCIPIQHLDTPMDYESLQELGSIMGSGGLIVMGQNTCMVDVAKFFMEFSLDESCGKCTPCRAGTAQLYRLLTNIGNGSATIEDMDHLENLCAMVRDTSLCGLGITAPNPVLGTLQYFRDEYLAHIEKRHCPAGICSMSEVPHLHMADELLRRIAAGRLNGEAL</sequence>
<dbReference type="SUPFAM" id="SSF142019">
    <property type="entry name" value="Nqo1 FMN-binding domain-like"/>
    <property type="match status" value="1"/>
</dbReference>
<dbReference type="CDD" id="cd02980">
    <property type="entry name" value="TRX_Fd_family"/>
    <property type="match status" value="1"/>
</dbReference>
<evidence type="ECO:0000256" key="2">
    <source>
        <dbReference type="ARBA" id="ARBA00022485"/>
    </source>
</evidence>
<dbReference type="GO" id="GO:0008137">
    <property type="term" value="F:NADH dehydrogenase (ubiquinone) activity"/>
    <property type="evidence" value="ECO:0007669"/>
    <property type="project" value="InterPro"/>
</dbReference>
<dbReference type="InterPro" id="IPR037225">
    <property type="entry name" value="Nuo51_FMN-bd_sf"/>
</dbReference>
<evidence type="ECO:0000256" key="3">
    <source>
        <dbReference type="ARBA" id="ARBA00022723"/>
    </source>
</evidence>
<comment type="similarity">
    <text evidence="1">Belongs to the complex I 51 kDa subunit family.</text>
</comment>
<dbReference type="Proteomes" id="UP000002572">
    <property type="component" value="Chromosome"/>
</dbReference>
<dbReference type="RefSeq" id="WP_013506590.1">
    <property type="nucleotide sequence ID" value="NC_014836.1"/>
</dbReference>
<dbReference type="Gene3D" id="1.20.1440.230">
    <property type="entry name" value="NADH-ubiquinone oxidoreductase 51kDa subunit, iron-sulphur binding domain"/>
    <property type="match status" value="1"/>
</dbReference>
<dbReference type="InterPro" id="IPR037207">
    <property type="entry name" value="Nuop51_4Fe4S-bd_sf"/>
</dbReference>
<name>E6W2G0_DESIS</name>
<dbReference type="OrthoDB" id="9805533at2"/>
<dbReference type="Gene3D" id="6.10.250.1450">
    <property type="match status" value="1"/>
</dbReference>
<dbReference type="PANTHER" id="PTHR43578:SF3">
    <property type="entry name" value="NADH-QUINONE OXIDOREDUCTASE SUBUNIT F"/>
    <property type="match status" value="1"/>
</dbReference>
<dbReference type="InterPro" id="IPR019575">
    <property type="entry name" value="Nuop51_4Fe4S-bd"/>
</dbReference>
<dbReference type="GO" id="GO:0051539">
    <property type="term" value="F:4 iron, 4 sulfur cluster binding"/>
    <property type="evidence" value="ECO:0007669"/>
    <property type="project" value="UniProtKB-KW"/>
</dbReference>
<dbReference type="Gene3D" id="3.40.50.11540">
    <property type="entry name" value="NADH-ubiquinone oxidoreductase 51kDa subunit"/>
    <property type="match status" value="1"/>
</dbReference>
<dbReference type="Pfam" id="PF01512">
    <property type="entry name" value="Complex1_51K"/>
    <property type="match status" value="1"/>
</dbReference>
<dbReference type="Pfam" id="PF10589">
    <property type="entry name" value="NADH_4Fe-4S"/>
    <property type="match status" value="1"/>
</dbReference>
<dbReference type="GO" id="GO:0010181">
    <property type="term" value="F:FMN binding"/>
    <property type="evidence" value="ECO:0007669"/>
    <property type="project" value="InterPro"/>
</dbReference>
<dbReference type="InterPro" id="IPR011538">
    <property type="entry name" value="Nuo51_FMN-bd"/>
</dbReference>
<feature type="domain" description="NADH-ubiquinone oxidoreductase 51kDa subunit iron-sulphur binding" evidence="6">
    <location>
        <begin position="448"/>
        <end position="493"/>
    </location>
</feature>